<feature type="region of interest" description="Disordered" evidence="1">
    <location>
        <begin position="168"/>
        <end position="198"/>
    </location>
</feature>
<reference evidence="2 3" key="1">
    <citation type="submission" date="2014-04" db="EMBL/GenBank/DDBJ databases">
        <authorList>
            <consortium name="International Citrus Genome Consortium"/>
            <person name="Gmitter F."/>
            <person name="Chen C."/>
            <person name="Farmerie W."/>
            <person name="Harkins T."/>
            <person name="Desany B."/>
            <person name="Mohiuddin M."/>
            <person name="Kodira C."/>
            <person name="Borodovsky M."/>
            <person name="Lomsadze A."/>
            <person name="Burns P."/>
            <person name="Jenkins J."/>
            <person name="Prochnik S."/>
            <person name="Shu S."/>
            <person name="Chapman J."/>
            <person name="Pitluck S."/>
            <person name="Schmutz J."/>
            <person name="Rokhsar D."/>
        </authorList>
    </citation>
    <scope>NUCLEOTIDE SEQUENCE</scope>
</reference>
<evidence type="ECO:0000313" key="2">
    <source>
        <dbReference type="EMBL" id="KDO63416.1"/>
    </source>
</evidence>
<dbReference type="Pfam" id="PF07939">
    <property type="entry name" value="DUF1685"/>
    <property type="match status" value="1"/>
</dbReference>
<accession>A0A067FJN8</accession>
<evidence type="ECO:0008006" key="4">
    <source>
        <dbReference type="Google" id="ProtNLM"/>
    </source>
</evidence>
<dbReference type="EMBL" id="KK784913">
    <property type="protein sequence ID" value="KDO63416.1"/>
    <property type="molecule type" value="Genomic_DNA"/>
</dbReference>
<gene>
    <name evidence="2" type="ORF">CISIN_1g041944mg</name>
</gene>
<dbReference type="Proteomes" id="UP000027120">
    <property type="component" value="Unassembled WGS sequence"/>
</dbReference>
<dbReference type="KEGG" id="cit:107175629"/>
<dbReference type="PANTHER" id="PTHR33785">
    <property type="entry name" value="OS06G0550800 PROTEIN"/>
    <property type="match status" value="1"/>
</dbReference>
<dbReference type="AlphaFoldDB" id="A0A067FJN8"/>
<proteinExistence type="predicted"/>
<name>A0A067FJN8_CITSI</name>
<dbReference type="PANTHER" id="PTHR33785:SF12">
    <property type="entry name" value="DUF1685 FAMILY PROTEIN"/>
    <property type="match status" value="1"/>
</dbReference>
<dbReference type="STRING" id="2711.A0A067FJN8"/>
<dbReference type="InterPro" id="IPR012881">
    <property type="entry name" value="DUF1685"/>
</dbReference>
<feature type="compositionally biased region" description="Basic and acidic residues" evidence="1">
    <location>
        <begin position="175"/>
        <end position="185"/>
    </location>
</feature>
<organism evidence="2 3">
    <name type="scientific">Citrus sinensis</name>
    <name type="common">Sweet orange</name>
    <name type="synonym">Citrus aurantium var. sinensis</name>
    <dbReference type="NCBI Taxonomy" id="2711"/>
    <lineage>
        <taxon>Eukaryota</taxon>
        <taxon>Viridiplantae</taxon>
        <taxon>Streptophyta</taxon>
        <taxon>Embryophyta</taxon>
        <taxon>Tracheophyta</taxon>
        <taxon>Spermatophyta</taxon>
        <taxon>Magnoliopsida</taxon>
        <taxon>eudicotyledons</taxon>
        <taxon>Gunneridae</taxon>
        <taxon>Pentapetalae</taxon>
        <taxon>rosids</taxon>
        <taxon>malvids</taxon>
        <taxon>Sapindales</taxon>
        <taxon>Rutaceae</taxon>
        <taxon>Aurantioideae</taxon>
        <taxon>Citrus</taxon>
    </lineage>
</organism>
<protein>
    <recommendedName>
        <fullName evidence="4">DUF1685 domain-containing protein</fullName>
    </recommendedName>
</protein>
<sequence>MAAEEIFELLDSYWFEREIFTKKVTASPQKTNPVLEIQQEVQKPKVSSLPILHVRSLSDYALASCKSCTTSFSSDHSLLTPKLQTIASGKEVTEFASERVNNEQHEEMEIAVKPKRKNKMNKKKKKSSKSLSDLEFEELKGFMDLGFVFSEEDKDSSLASILPGLQRLRGSGSSAREDGRDHEEASVNNNHNNKPTVSRPYLSEAWAVLDHQRKVENSLMNWRIPSVGHDVNMKDQLRFWAHTVASTAR</sequence>
<keyword evidence="3" id="KW-1185">Reference proteome</keyword>
<evidence type="ECO:0000313" key="3">
    <source>
        <dbReference type="Proteomes" id="UP000027120"/>
    </source>
</evidence>
<evidence type="ECO:0000256" key="1">
    <source>
        <dbReference type="SAM" id="MobiDB-lite"/>
    </source>
</evidence>
<feature type="compositionally biased region" description="Polar residues" evidence="1">
    <location>
        <begin position="186"/>
        <end position="196"/>
    </location>
</feature>